<dbReference type="InterPro" id="IPR009006">
    <property type="entry name" value="Ala_racemase/Decarboxylase_C"/>
</dbReference>
<dbReference type="PROSITE" id="PS00879">
    <property type="entry name" value="ODR_DC_2_2"/>
    <property type="match status" value="1"/>
</dbReference>
<dbReference type="Gene3D" id="1.20.140.10">
    <property type="entry name" value="Butyryl-CoA Dehydrogenase, subunit A, domain 3"/>
    <property type="match status" value="1"/>
</dbReference>
<evidence type="ECO:0000256" key="4">
    <source>
        <dbReference type="ARBA" id="ARBA00022898"/>
    </source>
</evidence>
<feature type="modified residue" description="N6-(pyridoxal phosphate)lysine" evidence="6">
    <location>
        <position position="54"/>
    </location>
</feature>
<dbReference type="InterPro" id="IPR022657">
    <property type="entry name" value="De-COase2_CS"/>
</dbReference>
<reference evidence="9 10" key="1">
    <citation type="submission" date="2018-03" db="EMBL/GenBank/DDBJ databases">
        <title>Genomic Encyclopedia of Archaeal and Bacterial Type Strains, Phase II (KMG-II): from individual species to whole genera.</title>
        <authorList>
            <person name="Goeker M."/>
        </authorList>
    </citation>
    <scope>NUCLEOTIDE SEQUENCE [LARGE SCALE GENOMIC DNA]</scope>
    <source>
        <strain evidence="9 10">DSM 101533</strain>
    </source>
</reference>
<dbReference type="InterPro" id="IPR037069">
    <property type="entry name" value="AcylCoA_DH/ox_N_sf"/>
</dbReference>
<proteinExistence type="predicted"/>
<dbReference type="InterPro" id="IPR046373">
    <property type="entry name" value="Acyl-CoA_Oxase/DH_mid-dom_sf"/>
</dbReference>
<dbReference type="GO" id="GO:0050660">
    <property type="term" value="F:flavin adenine dinucleotide binding"/>
    <property type="evidence" value="ECO:0007669"/>
    <property type="project" value="InterPro"/>
</dbReference>
<keyword evidence="2" id="KW-0285">Flavoprotein</keyword>
<dbReference type="Gene3D" id="1.10.540.10">
    <property type="entry name" value="Acyl-CoA dehydrogenase/oxidase, N-terminal domain"/>
    <property type="match status" value="1"/>
</dbReference>
<dbReference type="InterPro" id="IPR006091">
    <property type="entry name" value="Acyl-CoA_Oxase/DH_mid-dom"/>
</dbReference>
<dbReference type="RefSeq" id="WP_106358305.1">
    <property type="nucleotide sequence ID" value="NZ_PVTP01000008.1"/>
</dbReference>
<evidence type="ECO:0000256" key="6">
    <source>
        <dbReference type="PIRSR" id="PIRSR600183-50"/>
    </source>
</evidence>
<sequence>MANFSLTEEQSAQLHDVADRVGTPFYFYDANALRQRVADLKSHLPDVDFFYSLKANPNMSVVSTLVGAGTGAEVSSRLELETALEAGAVPARLLMVGPGKSETDLERAVQLGIKAIVVESLDELDQIDRIAAVKGRVQSVALRINPDFQVHGARLAMSGRATQFGIDQSAMLNAVDRAESLPHLRLAGLHIYMGTRILQTKTLYENTRQILNLAHVLIGKLAEPLDFVDVGGGFGVPYFEDEAALDLANVGDALRPLIKSFLDKNLKTRVAIELGRYMVAEAGLFVTKVAQVKMSKNEQFAVCDGGSNLHTAAAGQGFIRRNFPFTLLPATPRALGELGICTMTGPLCTPMDVILSAVDVVDPVAGDLVCIHQSGAYGPSASPVNFLGFGGPAEVMADGDQLTVAQAAPAWQDRLAAQRPKPVRPAKLPNDAPLPEPFNHEVLHRITPLKGLFEKVGTALENDPEAWTTLWDDTTVRALTTIGVPDSHNGFSLAETDLGISDCSHALHVAVIERLAQFDPSCILALPGPSLSGGAVLAAGSDDQIDRFFNAYRSGPQGTFFAVTEPEVGSDASKGTTIVTTNSDGRMVLNGTKMLVGGVARAKIGLVFAQMENTGAAVLVMLSPQDHSDCLTITRLPASGLAGADLCHVEMRDVPITPDMLIGARTPGATTLRDGFMAINGVFERNRPVVAALALGNAAGMLDRLEMAGHATAFAGMRRRYASLLGRLALVLEDQARGRPRSHRISEIKHQAIAFSDDLVRRIPLQAATTMFTDPRLRRKMRDAKAFEYMEGTSNIHLLNAFRSFASEVPA</sequence>
<dbReference type="GO" id="GO:0016627">
    <property type="term" value="F:oxidoreductase activity, acting on the CH-CH group of donors"/>
    <property type="evidence" value="ECO:0007669"/>
    <property type="project" value="InterPro"/>
</dbReference>
<evidence type="ECO:0000259" key="8">
    <source>
        <dbReference type="Pfam" id="PF02784"/>
    </source>
</evidence>
<dbReference type="Proteomes" id="UP000238007">
    <property type="component" value="Unassembled WGS sequence"/>
</dbReference>
<protein>
    <submittedName>
        <fullName evidence="9">Diaminopimelate decarboxylase</fullName>
    </submittedName>
</protein>
<evidence type="ECO:0000313" key="10">
    <source>
        <dbReference type="Proteomes" id="UP000238007"/>
    </source>
</evidence>
<dbReference type="EMBL" id="PVTP01000008">
    <property type="protein sequence ID" value="PRY76662.1"/>
    <property type="molecule type" value="Genomic_DNA"/>
</dbReference>
<name>A0A2T0VXA7_9RHOB</name>
<dbReference type="GO" id="GO:0006596">
    <property type="term" value="P:polyamine biosynthetic process"/>
    <property type="evidence" value="ECO:0007669"/>
    <property type="project" value="InterPro"/>
</dbReference>
<dbReference type="InterPro" id="IPR000183">
    <property type="entry name" value="Orn/DAP/Arg_de-COase"/>
</dbReference>
<keyword evidence="4 6" id="KW-0663">Pyridoxal phosphate</keyword>
<evidence type="ECO:0000256" key="2">
    <source>
        <dbReference type="ARBA" id="ARBA00022630"/>
    </source>
</evidence>
<dbReference type="InterPro" id="IPR009100">
    <property type="entry name" value="AcylCoA_DH/oxidase_NM_dom_sf"/>
</dbReference>
<dbReference type="Pfam" id="PF02784">
    <property type="entry name" value="Orn_Arg_deC_N"/>
    <property type="match status" value="1"/>
</dbReference>
<dbReference type="AlphaFoldDB" id="A0A2T0VXA7"/>
<dbReference type="SUPFAM" id="SSF47203">
    <property type="entry name" value="Acyl-CoA dehydrogenase C-terminal domain-like"/>
    <property type="match status" value="1"/>
</dbReference>
<dbReference type="GO" id="GO:0008836">
    <property type="term" value="F:diaminopimelate decarboxylase activity"/>
    <property type="evidence" value="ECO:0007669"/>
    <property type="project" value="TreeGrafter"/>
</dbReference>
<dbReference type="CDD" id="cd06839">
    <property type="entry name" value="PLPDE_III_Btrk_like"/>
    <property type="match status" value="1"/>
</dbReference>
<dbReference type="FunFam" id="3.20.20.10:FF:000003">
    <property type="entry name" value="Diaminopimelate decarboxylase"/>
    <property type="match status" value="1"/>
</dbReference>
<keyword evidence="3" id="KW-0210">Decarboxylase</keyword>
<organism evidence="9 10">
    <name type="scientific">Yoonia maritima</name>
    <dbReference type="NCBI Taxonomy" id="1435347"/>
    <lineage>
        <taxon>Bacteria</taxon>
        <taxon>Pseudomonadati</taxon>
        <taxon>Pseudomonadota</taxon>
        <taxon>Alphaproteobacteria</taxon>
        <taxon>Rhodobacterales</taxon>
        <taxon>Paracoccaceae</taxon>
        <taxon>Yoonia</taxon>
    </lineage>
</organism>
<comment type="cofactor">
    <cofactor evidence="1 6">
        <name>pyridoxal 5'-phosphate</name>
        <dbReference type="ChEBI" id="CHEBI:597326"/>
    </cofactor>
</comment>
<dbReference type="Gene3D" id="2.40.37.10">
    <property type="entry name" value="Lyase, Ornithine Decarboxylase, Chain A, domain 1"/>
    <property type="match status" value="1"/>
</dbReference>
<evidence type="ECO:0000259" key="7">
    <source>
        <dbReference type="Pfam" id="PF02770"/>
    </source>
</evidence>
<dbReference type="SUPFAM" id="SSF50621">
    <property type="entry name" value="Alanine racemase C-terminal domain-like"/>
    <property type="match status" value="1"/>
</dbReference>
<dbReference type="PANTHER" id="PTHR43727:SF2">
    <property type="entry name" value="GROUP IV DECARBOXYLASE"/>
    <property type="match status" value="1"/>
</dbReference>
<evidence type="ECO:0000256" key="1">
    <source>
        <dbReference type="ARBA" id="ARBA00001933"/>
    </source>
</evidence>
<feature type="domain" description="Orn/DAP/Arg decarboxylase 2 N-terminal" evidence="8">
    <location>
        <begin position="33"/>
        <end position="280"/>
    </location>
</feature>
<dbReference type="InterPro" id="IPR036250">
    <property type="entry name" value="AcylCo_DH-like_C"/>
</dbReference>
<evidence type="ECO:0000256" key="5">
    <source>
        <dbReference type="ARBA" id="ARBA00023239"/>
    </source>
</evidence>
<dbReference type="Gene3D" id="3.20.20.10">
    <property type="entry name" value="Alanine racemase"/>
    <property type="match status" value="1"/>
</dbReference>
<dbReference type="PANTHER" id="PTHR43727">
    <property type="entry name" value="DIAMINOPIMELATE DECARBOXYLASE"/>
    <property type="match status" value="1"/>
</dbReference>
<dbReference type="InterPro" id="IPR022644">
    <property type="entry name" value="De-COase2_N"/>
</dbReference>
<dbReference type="PRINTS" id="PR01179">
    <property type="entry name" value="ODADCRBXLASE"/>
</dbReference>
<comment type="caution">
    <text evidence="9">The sequence shown here is derived from an EMBL/GenBank/DDBJ whole genome shotgun (WGS) entry which is preliminary data.</text>
</comment>
<evidence type="ECO:0000313" key="9">
    <source>
        <dbReference type="EMBL" id="PRY76662.1"/>
    </source>
</evidence>
<keyword evidence="5" id="KW-0456">Lyase</keyword>
<dbReference type="Gene3D" id="2.40.110.10">
    <property type="entry name" value="Butyryl-CoA Dehydrogenase, subunit A, domain 2"/>
    <property type="match status" value="1"/>
</dbReference>
<dbReference type="SUPFAM" id="SSF51419">
    <property type="entry name" value="PLP-binding barrel"/>
    <property type="match status" value="1"/>
</dbReference>
<dbReference type="OrthoDB" id="9802241at2"/>
<feature type="active site" description="Proton donor" evidence="6">
    <location>
        <position position="348"/>
    </location>
</feature>
<keyword evidence="10" id="KW-1185">Reference proteome</keyword>
<accession>A0A2T0VXA7</accession>
<evidence type="ECO:0000256" key="3">
    <source>
        <dbReference type="ARBA" id="ARBA00022793"/>
    </source>
</evidence>
<dbReference type="SUPFAM" id="SSF56645">
    <property type="entry name" value="Acyl-CoA dehydrogenase NM domain-like"/>
    <property type="match status" value="1"/>
</dbReference>
<feature type="domain" description="Acyl-CoA oxidase/dehydrogenase middle" evidence="7">
    <location>
        <begin position="561"/>
        <end position="654"/>
    </location>
</feature>
<dbReference type="PRINTS" id="PR01182">
    <property type="entry name" value="ORNDCRBXLASE"/>
</dbReference>
<dbReference type="InterPro" id="IPR029066">
    <property type="entry name" value="PLP-binding_barrel"/>
</dbReference>
<dbReference type="InterPro" id="IPR002433">
    <property type="entry name" value="Orn_de-COase"/>
</dbReference>
<dbReference type="Pfam" id="PF02770">
    <property type="entry name" value="Acyl-CoA_dh_M"/>
    <property type="match status" value="1"/>
</dbReference>
<dbReference type="GO" id="GO:0009089">
    <property type="term" value="P:lysine biosynthetic process via diaminopimelate"/>
    <property type="evidence" value="ECO:0007669"/>
    <property type="project" value="TreeGrafter"/>
</dbReference>
<gene>
    <name evidence="9" type="ORF">CLV80_108126</name>
</gene>